<gene>
    <name evidence="1" type="ORF">J2R98_002898</name>
</gene>
<protein>
    <submittedName>
        <fullName evidence="1">Uncharacterized protein</fullName>
    </submittedName>
</protein>
<proteinExistence type="predicted"/>
<comment type="caution">
    <text evidence="1">The sequence shown here is derived from an EMBL/GenBank/DDBJ whole genome shotgun (WGS) entry which is preliminary data.</text>
</comment>
<name>A0ABU0DX83_9BACI</name>
<dbReference type="EMBL" id="JAUSUP010000021">
    <property type="protein sequence ID" value="MDQ0353037.1"/>
    <property type="molecule type" value="Genomic_DNA"/>
</dbReference>
<organism evidence="1 2">
    <name type="scientific">Alkalibacillus filiformis</name>
    <dbReference type="NCBI Taxonomy" id="200990"/>
    <lineage>
        <taxon>Bacteria</taxon>
        <taxon>Bacillati</taxon>
        <taxon>Bacillota</taxon>
        <taxon>Bacilli</taxon>
        <taxon>Bacillales</taxon>
        <taxon>Bacillaceae</taxon>
        <taxon>Alkalibacillus</taxon>
    </lineage>
</organism>
<accession>A0ABU0DX83</accession>
<evidence type="ECO:0000313" key="2">
    <source>
        <dbReference type="Proteomes" id="UP001236723"/>
    </source>
</evidence>
<dbReference type="Proteomes" id="UP001236723">
    <property type="component" value="Unassembled WGS sequence"/>
</dbReference>
<keyword evidence="2" id="KW-1185">Reference proteome</keyword>
<sequence length="47" mass="5221">MSSLRGPSRCPTVMTSRPTLIPLRPTIMIPRSTLTPLRPTVIPPRPK</sequence>
<reference evidence="1 2" key="1">
    <citation type="submission" date="2023-07" db="EMBL/GenBank/DDBJ databases">
        <title>Genomic Encyclopedia of Type Strains, Phase IV (KMG-IV): sequencing the most valuable type-strain genomes for metagenomic binning, comparative biology and taxonomic classification.</title>
        <authorList>
            <person name="Goeker M."/>
        </authorList>
    </citation>
    <scope>NUCLEOTIDE SEQUENCE [LARGE SCALE GENOMIC DNA]</scope>
    <source>
        <strain evidence="1 2">DSM 15448</strain>
    </source>
</reference>
<evidence type="ECO:0000313" key="1">
    <source>
        <dbReference type="EMBL" id="MDQ0353037.1"/>
    </source>
</evidence>